<organism evidence="2 3">
    <name type="scientific">Sphingomonas prati</name>
    <dbReference type="NCBI Taxonomy" id="1843237"/>
    <lineage>
        <taxon>Bacteria</taxon>
        <taxon>Pseudomonadati</taxon>
        <taxon>Pseudomonadota</taxon>
        <taxon>Alphaproteobacteria</taxon>
        <taxon>Sphingomonadales</taxon>
        <taxon>Sphingomonadaceae</taxon>
        <taxon>Sphingomonas</taxon>
    </lineage>
</organism>
<protein>
    <submittedName>
        <fullName evidence="2">Uncharacterized protein</fullName>
    </submittedName>
</protein>
<reference evidence="2 3" key="1">
    <citation type="submission" date="2020-08" db="EMBL/GenBank/DDBJ databases">
        <title>Genomic Encyclopedia of Type Strains, Phase IV (KMG-IV): sequencing the most valuable type-strain genomes for metagenomic binning, comparative biology and taxonomic classification.</title>
        <authorList>
            <person name="Goeker M."/>
        </authorList>
    </citation>
    <scope>NUCLEOTIDE SEQUENCE [LARGE SCALE GENOMIC DNA]</scope>
    <source>
        <strain evidence="2 3">DSM 103336</strain>
    </source>
</reference>
<feature type="region of interest" description="Disordered" evidence="1">
    <location>
        <begin position="1"/>
        <end position="29"/>
    </location>
</feature>
<dbReference type="Proteomes" id="UP000546701">
    <property type="component" value="Unassembled WGS sequence"/>
</dbReference>
<dbReference type="EMBL" id="JACIJR010000007">
    <property type="protein sequence ID" value="MBB5730613.1"/>
    <property type="molecule type" value="Genomic_DNA"/>
</dbReference>
<dbReference type="AlphaFoldDB" id="A0A7W9BVX4"/>
<keyword evidence="3" id="KW-1185">Reference proteome</keyword>
<sequence>MTPADNVIPFPAGKPKERRLSGSNEAASQLRKRFRDGGRAQRETFVHLARHTLHLVEELKTTFGTRSGKMQSAFGDLLKQKQRFVLAEDELPATLCQNPGNWEQVLRGLASALGRDPDHVFLDAVRGSPLMPAPHRNSFDREQWLGTFHDLMRQMVRRLTAEIDYTAITTYLADCGLVVEAGGLQISEFRNDGAGIDEHSTYRPAALFEVPHVLGLNYRKQIEHVYATADDDFAVFMELSGLDQSLAMGESAATLCGGTRMAIALVTDATTQSPAIALAEWNVLELYFGDNFVKERTYAIDKSHVEIGHPTEEGDASIPNSVRFNLLGSPGFDEAAASHIIFPDVWTDSIDYDVWDPGGYVDEVADYPTEAPARTVAAVIERNLSYAAVTALDRRIDSILLAQLVHLQRLVDVHRSETVPLAQSARRALYEQWGTDPNGR</sequence>
<comment type="caution">
    <text evidence="2">The sequence shown here is derived from an EMBL/GenBank/DDBJ whole genome shotgun (WGS) entry which is preliminary data.</text>
</comment>
<accession>A0A7W9BVX4</accession>
<name>A0A7W9BVX4_9SPHN</name>
<evidence type="ECO:0000256" key="1">
    <source>
        <dbReference type="SAM" id="MobiDB-lite"/>
    </source>
</evidence>
<gene>
    <name evidence="2" type="ORF">FHS99_003116</name>
</gene>
<proteinExistence type="predicted"/>
<dbReference type="RefSeq" id="WP_157176894.1">
    <property type="nucleotide sequence ID" value="NZ_BMJP01000005.1"/>
</dbReference>
<evidence type="ECO:0000313" key="2">
    <source>
        <dbReference type="EMBL" id="MBB5730613.1"/>
    </source>
</evidence>
<evidence type="ECO:0000313" key="3">
    <source>
        <dbReference type="Proteomes" id="UP000546701"/>
    </source>
</evidence>
<dbReference type="OrthoDB" id="9818978at2"/>